<comment type="caution">
    <text evidence="6">Lacks conserved residue(s) required for the propagation of feature annotation.</text>
</comment>
<keyword evidence="5" id="KW-0804">Transcription</keyword>
<sequence length="254" mass="27793">MSAQIAFAGFHTPCAQVQPRVMIVDADRQARSMLATLLTNAGFRVTEAANGRAALTAVSVGAVDLVVLEHSLPGEDGLKLCRELRAMHDVSIVMLSNIATDMDRIVGLELGADDYLCRPCNPRELLARIRAVLRRVQLSAAQARPVDAERFRFDGWNLDLGRRQLLSPTGANVSLSGAQLTLLHALVSRPMKIVTRETLNELVTQRHAGTFGRSVDVQISRLRSRLGDNGAEPRMIKTVRFTGYVFALPVEALN</sequence>
<keyword evidence="11" id="KW-1185">Reference proteome</keyword>
<dbReference type="GO" id="GO:0000156">
    <property type="term" value="F:phosphorelay response regulator activity"/>
    <property type="evidence" value="ECO:0007669"/>
    <property type="project" value="TreeGrafter"/>
</dbReference>
<evidence type="ECO:0000256" key="1">
    <source>
        <dbReference type="ARBA" id="ARBA00022553"/>
    </source>
</evidence>
<feature type="domain" description="OmpR/PhoB-type" evidence="9">
    <location>
        <begin position="148"/>
        <end position="248"/>
    </location>
</feature>
<evidence type="ECO:0000256" key="5">
    <source>
        <dbReference type="ARBA" id="ARBA00023163"/>
    </source>
</evidence>
<protein>
    <submittedName>
        <fullName evidence="10">DNA-binding response regulator</fullName>
    </submittedName>
</protein>
<dbReference type="GO" id="GO:0000976">
    <property type="term" value="F:transcription cis-regulatory region binding"/>
    <property type="evidence" value="ECO:0007669"/>
    <property type="project" value="TreeGrafter"/>
</dbReference>
<dbReference type="EMBL" id="BOPV01000001">
    <property type="protein sequence ID" value="GIL40924.1"/>
    <property type="molecule type" value="Genomic_DNA"/>
</dbReference>
<dbReference type="InterPro" id="IPR039420">
    <property type="entry name" value="WalR-like"/>
</dbReference>
<dbReference type="PANTHER" id="PTHR48111:SF4">
    <property type="entry name" value="DNA-BINDING DUAL TRANSCRIPTIONAL REGULATOR OMPR"/>
    <property type="match status" value="1"/>
</dbReference>
<feature type="domain" description="Response regulatory" evidence="8">
    <location>
        <begin position="20"/>
        <end position="133"/>
    </location>
</feature>
<accession>A0A8S8XE95</accession>
<dbReference type="InterPro" id="IPR016032">
    <property type="entry name" value="Sig_transdc_resp-reg_C-effctor"/>
</dbReference>
<dbReference type="RefSeq" id="WP_420244188.1">
    <property type="nucleotide sequence ID" value="NZ_BOPV01000001.1"/>
</dbReference>
<dbReference type="InterPro" id="IPR001789">
    <property type="entry name" value="Sig_transdc_resp-reg_receiver"/>
</dbReference>
<comment type="caution">
    <text evidence="10">The sequence shown here is derived from an EMBL/GenBank/DDBJ whole genome shotgun (WGS) entry which is preliminary data.</text>
</comment>
<dbReference type="GO" id="GO:0005829">
    <property type="term" value="C:cytosol"/>
    <property type="evidence" value="ECO:0007669"/>
    <property type="project" value="TreeGrafter"/>
</dbReference>
<keyword evidence="1" id="KW-0597">Phosphoprotein</keyword>
<dbReference type="CDD" id="cd00383">
    <property type="entry name" value="trans_reg_C"/>
    <property type="match status" value="1"/>
</dbReference>
<keyword evidence="2" id="KW-0902">Two-component regulatory system</keyword>
<dbReference type="Pfam" id="PF00486">
    <property type="entry name" value="Trans_reg_C"/>
    <property type="match status" value="1"/>
</dbReference>
<dbReference type="SMART" id="SM00862">
    <property type="entry name" value="Trans_reg_C"/>
    <property type="match status" value="1"/>
</dbReference>
<dbReference type="PANTHER" id="PTHR48111">
    <property type="entry name" value="REGULATOR OF RPOS"/>
    <property type="match status" value="1"/>
</dbReference>
<dbReference type="Pfam" id="PF00072">
    <property type="entry name" value="Response_reg"/>
    <property type="match status" value="1"/>
</dbReference>
<dbReference type="PROSITE" id="PS50110">
    <property type="entry name" value="RESPONSE_REGULATORY"/>
    <property type="match status" value="1"/>
</dbReference>
<evidence type="ECO:0000259" key="9">
    <source>
        <dbReference type="PROSITE" id="PS51755"/>
    </source>
</evidence>
<dbReference type="InterPro" id="IPR011006">
    <property type="entry name" value="CheY-like_superfamily"/>
</dbReference>
<dbReference type="Gene3D" id="6.10.250.690">
    <property type="match status" value="1"/>
</dbReference>
<name>A0A8S8XE95_9PROT</name>
<dbReference type="InterPro" id="IPR036388">
    <property type="entry name" value="WH-like_DNA-bd_sf"/>
</dbReference>
<dbReference type="AlphaFoldDB" id="A0A8S8XE95"/>
<dbReference type="GO" id="GO:0032993">
    <property type="term" value="C:protein-DNA complex"/>
    <property type="evidence" value="ECO:0007669"/>
    <property type="project" value="TreeGrafter"/>
</dbReference>
<proteinExistence type="predicted"/>
<keyword evidence="4 7" id="KW-0238">DNA-binding</keyword>
<feature type="DNA-binding region" description="OmpR/PhoB-type" evidence="7">
    <location>
        <begin position="148"/>
        <end position="248"/>
    </location>
</feature>
<gene>
    <name evidence="10" type="ORF">TMPK1_31610</name>
</gene>
<dbReference type="GO" id="GO:0006355">
    <property type="term" value="P:regulation of DNA-templated transcription"/>
    <property type="evidence" value="ECO:0007669"/>
    <property type="project" value="InterPro"/>
</dbReference>
<dbReference type="SUPFAM" id="SSF52172">
    <property type="entry name" value="CheY-like"/>
    <property type="match status" value="1"/>
</dbReference>
<evidence type="ECO:0000313" key="11">
    <source>
        <dbReference type="Proteomes" id="UP000681075"/>
    </source>
</evidence>
<evidence type="ECO:0000256" key="4">
    <source>
        <dbReference type="ARBA" id="ARBA00023125"/>
    </source>
</evidence>
<dbReference type="SMART" id="SM00448">
    <property type="entry name" value="REC"/>
    <property type="match status" value="1"/>
</dbReference>
<evidence type="ECO:0000313" key="10">
    <source>
        <dbReference type="EMBL" id="GIL40924.1"/>
    </source>
</evidence>
<dbReference type="PROSITE" id="PS51755">
    <property type="entry name" value="OMPR_PHOB"/>
    <property type="match status" value="1"/>
</dbReference>
<evidence type="ECO:0000256" key="6">
    <source>
        <dbReference type="PROSITE-ProRule" id="PRU00169"/>
    </source>
</evidence>
<evidence type="ECO:0000259" key="8">
    <source>
        <dbReference type="PROSITE" id="PS50110"/>
    </source>
</evidence>
<keyword evidence="3" id="KW-0805">Transcription regulation</keyword>
<dbReference type="Gene3D" id="1.10.10.10">
    <property type="entry name" value="Winged helix-like DNA-binding domain superfamily/Winged helix DNA-binding domain"/>
    <property type="match status" value="1"/>
</dbReference>
<organism evidence="10 11">
    <name type="scientific">Roseiterribacter gracilis</name>
    <dbReference type="NCBI Taxonomy" id="2812848"/>
    <lineage>
        <taxon>Bacteria</taxon>
        <taxon>Pseudomonadati</taxon>
        <taxon>Pseudomonadota</taxon>
        <taxon>Alphaproteobacteria</taxon>
        <taxon>Rhodospirillales</taxon>
        <taxon>Roseiterribacteraceae</taxon>
        <taxon>Roseiterribacter</taxon>
    </lineage>
</organism>
<evidence type="ECO:0000256" key="3">
    <source>
        <dbReference type="ARBA" id="ARBA00023015"/>
    </source>
</evidence>
<evidence type="ECO:0000256" key="7">
    <source>
        <dbReference type="PROSITE-ProRule" id="PRU01091"/>
    </source>
</evidence>
<dbReference type="InterPro" id="IPR001867">
    <property type="entry name" value="OmpR/PhoB-type_DNA-bd"/>
</dbReference>
<dbReference type="SUPFAM" id="SSF46894">
    <property type="entry name" value="C-terminal effector domain of the bipartite response regulators"/>
    <property type="match status" value="1"/>
</dbReference>
<reference evidence="10" key="1">
    <citation type="submission" date="2021-02" db="EMBL/GenBank/DDBJ databases">
        <title>Genome sequence of Rhodospirillales sp. strain TMPK1 isolated from soil.</title>
        <authorList>
            <person name="Nakai R."/>
            <person name="Kusada H."/>
            <person name="Tamaki H."/>
        </authorList>
    </citation>
    <scope>NUCLEOTIDE SEQUENCE</scope>
    <source>
        <strain evidence="10">TMPK1</strain>
    </source>
</reference>
<dbReference type="Proteomes" id="UP000681075">
    <property type="component" value="Unassembled WGS sequence"/>
</dbReference>
<dbReference type="Gene3D" id="3.40.50.2300">
    <property type="match status" value="1"/>
</dbReference>
<evidence type="ECO:0000256" key="2">
    <source>
        <dbReference type="ARBA" id="ARBA00023012"/>
    </source>
</evidence>